<dbReference type="InterPro" id="IPR046232">
    <property type="entry name" value="DUF6265"/>
</dbReference>
<comment type="caution">
    <text evidence="3">The sequence shown here is derived from an EMBL/GenBank/DDBJ whole genome shotgun (WGS) entry which is preliminary data.</text>
</comment>
<keyword evidence="4" id="KW-1185">Reference proteome</keyword>
<proteinExistence type="predicted"/>
<dbReference type="OrthoDB" id="7567258at2"/>
<evidence type="ECO:0000313" key="4">
    <source>
        <dbReference type="Proteomes" id="UP000294850"/>
    </source>
</evidence>
<feature type="chain" id="PRO_5020573496" description="DUF6265 domain-containing protein" evidence="1">
    <location>
        <begin position="18"/>
        <end position="166"/>
    </location>
</feature>
<reference evidence="3 4" key="1">
    <citation type="submission" date="2019-03" db="EMBL/GenBank/DDBJ databases">
        <title>Dyadobacter AR-3-6 sp. nov., isolated from arctic soil.</title>
        <authorList>
            <person name="Chaudhary D.K."/>
        </authorList>
    </citation>
    <scope>NUCLEOTIDE SEQUENCE [LARGE SCALE GENOMIC DNA]</scope>
    <source>
        <strain evidence="3 4">AR-3-6</strain>
    </source>
</reference>
<gene>
    <name evidence="3" type="ORF">E0F88_14505</name>
</gene>
<feature type="domain" description="DUF6265" evidence="2">
    <location>
        <begin position="35"/>
        <end position="146"/>
    </location>
</feature>
<name>A0A4R5DK68_9BACT</name>
<dbReference type="Proteomes" id="UP000294850">
    <property type="component" value="Unassembled WGS sequence"/>
</dbReference>
<dbReference type="RefSeq" id="WP_131958993.1">
    <property type="nucleotide sequence ID" value="NZ_SMFL01000005.1"/>
</dbReference>
<dbReference type="AlphaFoldDB" id="A0A4R5DK68"/>
<evidence type="ECO:0000313" key="3">
    <source>
        <dbReference type="EMBL" id="TDE14409.1"/>
    </source>
</evidence>
<keyword evidence="1" id="KW-0732">Signal</keyword>
<sequence>MKSLFSVLFLAFSFAGAAIGQTTVPKAGVISDLNFTEGQWIATPEGRSIEASWLRGQKDNLTGFFRIITAGKPNLYELLVYEQTEKGTVSLVKHFSPGLIGQEPLDKPVRHVCLESKAGRVLYEKDGEPVRILYEKKTNDQFVISVGKPENGSWVYKPLFDFKRIK</sequence>
<evidence type="ECO:0000259" key="2">
    <source>
        <dbReference type="Pfam" id="PF19780"/>
    </source>
</evidence>
<dbReference type="Pfam" id="PF19780">
    <property type="entry name" value="DUF6265"/>
    <property type="match status" value="1"/>
</dbReference>
<evidence type="ECO:0000256" key="1">
    <source>
        <dbReference type="SAM" id="SignalP"/>
    </source>
</evidence>
<organism evidence="3 4">
    <name type="scientific">Dyadobacter psychrotolerans</name>
    <dbReference type="NCBI Taxonomy" id="2541721"/>
    <lineage>
        <taxon>Bacteria</taxon>
        <taxon>Pseudomonadati</taxon>
        <taxon>Bacteroidota</taxon>
        <taxon>Cytophagia</taxon>
        <taxon>Cytophagales</taxon>
        <taxon>Spirosomataceae</taxon>
        <taxon>Dyadobacter</taxon>
    </lineage>
</organism>
<dbReference type="EMBL" id="SMFL01000005">
    <property type="protein sequence ID" value="TDE14409.1"/>
    <property type="molecule type" value="Genomic_DNA"/>
</dbReference>
<protein>
    <recommendedName>
        <fullName evidence="2">DUF6265 domain-containing protein</fullName>
    </recommendedName>
</protein>
<accession>A0A4R5DK68</accession>
<feature type="signal peptide" evidence="1">
    <location>
        <begin position="1"/>
        <end position="17"/>
    </location>
</feature>